<name>A0A931DAM3_9ACTN</name>
<feature type="compositionally biased region" description="Low complexity" evidence="1">
    <location>
        <begin position="20"/>
        <end position="48"/>
    </location>
</feature>
<proteinExistence type="predicted"/>
<organism evidence="2 3">
    <name type="scientific">Actinomadura viridis</name>
    <dbReference type="NCBI Taxonomy" id="58110"/>
    <lineage>
        <taxon>Bacteria</taxon>
        <taxon>Bacillati</taxon>
        <taxon>Actinomycetota</taxon>
        <taxon>Actinomycetes</taxon>
        <taxon>Streptosporangiales</taxon>
        <taxon>Thermomonosporaceae</taxon>
        <taxon>Actinomadura</taxon>
    </lineage>
</organism>
<keyword evidence="3" id="KW-1185">Reference proteome</keyword>
<accession>A0A931DAM3</accession>
<gene>
    <name evidence="2" type="ORF">IW256_000778</name>
</gene>
<comment type="caution">
    <text evidence="2">The sequence shown here is derived from an EMBL/GenBank/DDBJ whole genome shotgun (WGS) entry which is preliminary data.</text>
</comment>
<reference evidence="2" key="1">
    <citation type="submission" date="2020-11" db="EMBL/GenBank/DDBJ databases">
        <title>Sequencing the genomes of 1000 actinobacteria strains.</title>
        <authorList>
            <person name="Klenk H.-P."/>
        </authorList>
    </citation>
    <scope>NUCLEOTIDE SEQUENCE</scope>
    <source>
        <strain evidence="2">DSM 43175</strain>
    </source>
</reference>
<evidence type="ECO:0000256" key="1">
    <source>
        <dbReference type="SAM" id="MobiDB-lite"/>
    </source>
</evidence>
<evidence type="ECO:0000313" key="2">
    <source>
        <dbReference type="EMBL" id="MBG6086665.1"/>
    </source>
</evidence>
<dbReference type="Proteomes" id="UP000614047">
    <property type="component" value="Unassembled WGS sequence"/>
</dbReference>
<sequence length="269" mass="28290">MTEPSATPPGPGPVPGGPSGPASEASSGASPSAASGASPSAASAAKANRQAARLRAALREREGRVQELERRLIALETSTTVQFGRLVAGAARNPRRRGVRLPRELYRLWRKRNIPSVAPTVRESDRLQLDHVDRPEDRLLVSQPCEGLVIAGVLGRDAAARLAGEAKVVPLHPHDATIVIETADVDLLVVDTAAGEPGGPWAYLGVPGMYDRDRVLHEVRRLARDRGLPLVLWGEAPAPTLAVLDWDARATAFAQLSAAAATTAAPAAP</sequence>
<dbReference type="EMBL" id="JADOUA010000001">
    <property type="protein sequence ID" value="MBG6086665.1"/>
    <property type="molecule type" value="Genomic_DNA"/>
</dbReference>
<protein>
    <submittedName>
        <fullName evidence="2">Uncharacterized protein</fullName>
    </submittedName>
</protein>
<dbReference type="RefSeq" id="WP_197009631.1">
    <property type="nucleotide sequence ID" value="NZ_BAABES010000007.1"/>
</dbReference>
<evidence type="ECO:0000313" key="3">
    <source>
        <dbReference type="Proteomes" id="UP000614047"/>
    </source>
</evidence>
<feature type="region of interest" description="Disordered" evidence="1">
    <location>
        <begin position="1"/>
        <end position="48"/>
    </location>
</feature>
<feature type="compositionally biased region" description="Pro residues" evidence="1">
    <location>
        <begin position="1"/>
        <end position="18"/>
    </location>
</feature>
<dbReference type="AlphaFoldDB" id="A0A931DAM3"/>